<organism evidence="2 3">
    <name type="scientific">Pedococcus dokdonensis</name>
    <dbReference type="NCBI Taxonomy" id="443156"/>
    <lineage>
        <taxon>Bacteria</taxon>
        <taxon>Bacillati</taxon>
        <taxon>Actinomycetota</taxon>
        <taxon>Actinomycetes</taxon>
        <taxon>Micrococcales</taxon>
        <taxon>Intrasporangiaceae</taxon>
        <taxon>Pedococcus</taxon>
    </lineage>
</organism>
<keyword evidence="3" id="KW-1185">Reference proteome</keyword>
<name>A0A1H0QNZ3_9MICO</name>
<keyword evidence="1" id="KW-0812">Transmembrane</keyword>
<keyword evidence="1" id="KW-1133">Transmembrane helix</keyword>
<accession>A0A1H0QNZ3</accession>
<dbReference type="Proteomes" id="UP000199077">
    <property type="component" value="Chromosome I"/>
</dbReference>
<feature type="transmembrane region" description="Helical" evidence="1">
    <location>
        <begin position="143"/>
        <end position="162"/>
    </location>
</feature>
<keyword evidence="1" id="KW-0472">Membrane</keyword>
<protein>
    <submittedName>
        <fullName evidence="2">Uncharacterized protein</fullName>
    </submittedName>
</protein>
<dbReference type="RefSeq" id="WP_091783960.1">
    <property type="nucleotide sequence ID" value="NZ_LT629711.1"/>
</dbReference>
<dbReference type="AlphaFoldDB" id="A0A1H0QNZ3"/>
<gene>
    <name evidence="2" type="ORF">SAMN04489867_1676</name>
</gene>
<evidence type="ECO:0000313" key="3">
    <source>
        <dbReference type="Proteomes" id="UP000199077"/>
    </source>
</evidence>
<sequence length="166" mass="17618">MDSEQGFVYSGFIADQLGWERARQASLDERGGKLQQAASLTAGLIVAALGALTGATAELNAWSLGLFVGTIIILALAFLFGVLTTRLVDYEVADTQTLRHMTDDHWKDNVVDSRSVVAWLNATTIASLRQGNNFKASRLHRGIVCQGIGVALGAATFAAAAVPKLT</sequence>
<dbReference type="EMBL" id="LT629711">
    <property type="protein sequence ID" value="SDP18910.1"/>
    <property type="molecule type" value="Genomic_DNA"/>
</dbReference>
<proteinExistence type="predicted"/>
<evidence type="ECO:0000313" key="2">
    <source>
        <dbReference type="EMBL" id="SDP18910.1"/>
    </source>
</evidence>
<evidence type="ECO:0000256" key="1">
    <source>
        <dbReference type="SAM" id="Phobius"/>
    </source>
</evidence>
<feature type="transmembrane region" description="Helical" evidence="1">
    <location>
        <begin position="61"/>
        <end position="83"/>
    </location>
</feature>
<feature type="transmembrane region" description="Helical" evidence="1">
    <location>
        <begin position="37"/>
        <end position="55"/>
    </location>
</feature>
<reference evidence="3" key="1">
    <citation type="submission" date="2016-10" db="EMBL/GenBank/DDBJ databases">
        <authorList>
            <person name="Varghese N."/>
            <person name="Submissions S."/>
        </authorList>
    </citation>
    <scope>NUCLEOTIDE SEQUENCE [LARGE SCALE GENOMIC DNA]</scope>
    <source>
        <strain evidence="3">DSM 22329</strain>
    </source>
</reference>